<feature type="region of interest" description="Disordered" evidence="8">
    <location>
        <begin position="23"/>
        <end position="75"/>
    </location>
</feature>
<dbReference type="InterPro" id="IPR036236">
    <property type="entry name" value="Znf_C2H2_sf"/>
</dbReference>
<dbReference type="PROSITE" id="PS50157">
    <property type="entry name" value="ZINC_FINGER_C2H2_2"/>
    <property type="match status" value="2"/>
</dbReference>
<dbReference type="Proteomes" id="UP000269221">
    <property type="component" value="Unassembled WGS sequence"/>
</dbReference>
<comment type="caution">
    <text evidence="10">The sequence shown here is derived from an EMBL/GenBank/DDBJ whole genome shotgun (WGS) entry which is preliminary data.</text>
</comment>
<evidence type="ECO:0000256" key="1">
    <source>
        <dbReference type="ARBA" id="ARBA00004123"/>
    </source>
</evidence>
<dbReference type="PANTHER" id="PTHR23226:SF366">
    <property type="entry name" value="ZINC FINGER PROTEIN ZFP2"/>
    <property type="match status" value="1"/>
</dbReference>
<accession>A0A3M0II18</accession>
<keyword evidence="3" id="KW-0677">Repeat</keyword>
<dbReference type="Pfam" id="PF00096">
    <property type="entry name" value="zf-C2H2"/>
    <property type="match status" value="2"/>
</dbReference>
<feature type="compositionally biased region" description="Basic and acidic residues" evidence="8">
    <location>
        <begin position="132"/>
        <end position="145"/>
    </location>
</feature>
<dbReference type="OrthoDB" id="10027876at2759"/>
<evidence type="ECO:0000256" key="4">
    <source>
        <dbReference type="ARBA" id="ARBA00022771"/>
    </source>
</evidence>
<dbReference type="EMBL" id="QRBI01000328">
    <property type="protein sequence ID" value="RMB88415.1"/>
    <property type="molecule type" value="Genomic_DNA"/>
</dbReference>
<sequence>MGSADAPLGQEVTAGNLLQRVETWAGIGPRRPTGLCPSPMEPHSSPTDSSRVMDVNRLQQRHGQGPQGEENWGDTEIWGLGESWLKERGNGESWESREGALGVPGLGCEEDALGQPGRRGGKSHPVLVLPPPDKKLRLETREDKSQGQNLVEEAILSGSTVQESNGKEKPQRSCKRRASKPIPGFLEMGRPSLCREDGQSFSQSSHLIQNQMIQTGDWPYKCGECGKGFKHNSTLVTHRRIHTGERLYECAECRKNFSQKSLLIRHLRIHSTEGPYKGEQCGRASASDPT</sequence>
<dbReference type="STRING" id="333673.A0A3M0II18"/>
<evidence type="ECO:0000313" key="10">
    <source>
        <dbReference type="EMBL" id="RMB88415.1"/>
    </source>
</evidence>
<dbReference type="SUPFAM" id="SSF57667">
    <property type="entry name" value="beta-beta-alpha zinc fingers"/>
    <property type="match status" value="2"/>
</dbReference>
<keyword evidence="5" id="KW-0862">Zinc</keyword>
<evidence type="ECO:0000256" key="5">
    <source>
        <dbReference type="ARBA" id="ARBA00022833"/>
    </source>
</evidence>
<keyword evidence="6" id="KW-0539">Nucleus</keyword>
<keyword evidence="2" id="KW-0479">Metal-binding</keyword>
<dbReference type="PROSITE" id="PS00028">
    <property type="entry name" value="ZINC_FINGER_C2H2_1"/>
    <property type="match status" value="2"/>
</dbReference>
<dbReference type="PANTHER" id="PTHR23226">
    <property type="entry name" value="ZINC FINGER AND SCAN DOMAIN-CONTAINING"/>
    <property type="match status" value="1"/>
</dbReference>
<dbReference type="GO" id="GO:0005634">
    <property type="term" value="C:nucleus"/>
    <property type="evidence" value="ECO:0007669"/>
    <property type="project" value="UniProtKB-SubCell"/>
</dbReference>
<keyword evidence="4 7" id="KW-0863">Zinc-finger</keyword>
<evidence type="ECO:0000259" key="9">
    <source>
        <dbReference type="PROSITE" id="PS50157"/>
    </source>
</evidence>
<dbReference type="AlphaFoldDB" id="A0A3M0II18"/>
<dbReference type="SMART" id="SM00355">
    <property type="entry name" value="ZnF_C2H2"/>
    <property type="match status" value="2"/>
</dbReference>
<evidence type="ECO:0000256" key="2">
    <source>
        <dbReference type="ARBA" id="ARBA00022723"/>
    </source>
</evidence>
<evidence type="ECO:0000256" key="6">
    <source>
        <dbReference type="ARBA" id="ARBA00023242"/>
    </source>
</evidence>
<evidence type="ECO:0000256" key="3">
    <source>
        <dbReference type="ARBA" id="ARBA00022737"/>
    </source>
</evidence>
<organism evidence="10 11">
    <name type="scientific">Hirundo rustica rustica</name>
    <dbReference type="NCBI Taxonomy" id="333673"/>
    <lineage>
        <taxon>Eukaryota</taxon>
        <taxon>Metazoa</taxon>
        <taxon>Chordata</taxon>
        <taxon>Craniata</taxon>
        <taxon>Vertebrata</taxon>
        <taxon>Euteleostomi</taxon>
        <taxon>Archelosauria</taxon>
        <taxon>Archosauria</taxon>
        <taxon>Dinosauria</taxon>
        <taxon>Saurischia</taxon>
        <taxon>Theropoda</taxon>
        <taxon>Coelurosauria</taxon>
        <taxon>Aves</taxon>
        <taxon>Neognathae</taxon>
        <taxon>Neoaves</taxon>
        <taxon>Telluraves</taxon>
        <taxon>Australaves</taxon>
        <taxon>Passeriformes</taxon>
        <taxon>Sylvioidea</taxon>
        <taxon>Hirundinidae</taxon>
        <taxon>Hirundo</taxon>
    </lineage>
</organism>
<dbReference type="FunFam" id="3.30.160.60:FF:002343">
    <property type="entry name" value="Zinc finger protein 33A"/>
    <property type="match status" value="1"/>
</dbReference>
<dbReference type="FunFam" id="3.30.160.60:FF:000295">
    <property type="entry name" value="zinc finger protein 19"/>
    <property type="match status" value="1"/>
</dbReference>
<gene>
    <name evidence="10" type="ORF">DUI87_35215</name>
</gene>
<dbReference type="GO" id="GO:0000978">
    <property type="term" value="F:RNA polymerase II cis-regulatory region sequence-specific DNA binding"/>
    <property type="evidence" value="ECO:0007669"/>
    <property type="project" value="TreeGrafter"/>
</dbReference>
<protein>
    <recommendedName>
        <fullName evidence="9">C2H2-type domain-containing protein</fullName>
    </recommendedName>
</protein>
<evidence type="ECO:0000313" key="11">
    <source>
        <dbReference type="Proteomes" id="UP000269221"/>
    </source>
</evidence>
<keyword evidence="11" id="KW-1185">Reference proteome</keyword>
<comment type="subcellular location">
    <subcellularLocation>
        <location evidence="1">Nucleus</location>
    </subcellularLocation>
</comment>
<name>A0A3M0II18_HIRRU</name>
<feature type="region of interest" description="Disordered" evidence="8">
    <location>
        <begin position="88"/>
        <end position="189"/>
    </location>
</feature>
<dbReference type="GO" id="GO:0000981">
    <property type="term" value="F:DNA-binding transcription factor activity, RNA polymerase II-specific"/>
    <property type="evidence" value="ECO:0007669"/>
    <property type="project" value="TreeGrafter"/>
</dbReference>
<feature type="compositionally biased region" description="Basic and acidic residues" evidence="8">
    <location>
        <begin position="88"/>
        <end position="98"/>
    </location>
</feature>
<feature type="domain" description="C2H2-type" evidence="9">
    <location>
        <begin position="220"/>
        <end position="247"/>
    </location>
</feature>
<reference evidence="10 11" key="1">
    <citation type="submission" date="2018-07" db="EMBL/GenBank/DDBJ databases">
        <title>A high quality draft genome assembly of the barn swallow (H. rustica rustica).</title>
        <authorList>
            <person name="Formenti G."/>
            <person name="Chiara M."/>
            <person name="Poveda L."/>
            <person name="Francoijs K.-J."/>
            <person name="Bonisoli-Alquati A."/>
            <person name="Canova L."/>
            <person name="Gianfranceschi L."/>
            <person name="Horner D.S."/>
            <person name="Saino N."/>
        </authorList>
    </citation>
    <scope>NUCLEOTIDE SEQUENCE [LARGE SCALE GENOMIC DNA]</scope>
    <source>
        <strain evidence="10">Chelidonia</strain>
        <tissue evidence="10">Blood</tissue>
    </source>
</reference>
<evidence type="ECO:0000256" key="7">
    <source>
        <dbReference type="PROSITE-ProRule" id="PRU00042"/>
    </source>
</evidence>
<dbReference type="InterPro" id="IPR013087">
    <property type="entry name" value="Znf_C2H2_type"/>
</dbReference>
<dbReference type="Gene3D" id="3.30.160.60">
    <property type="entry name" value="Classic Zinc Finger"/>
    <property type="match status" value="3"/>
</dbReference>
<dbReference type="GO" id="GO:0008270">
    <property type="term" value="F:zinc ion binding"/>
    <property type="evidence" value="ECO:0007669"/>
    <property type="project" value="UniProtKB-KW"/>
</dbReference>
<feature type="domain" description="C2H2-type" evidence="9">
    <location>
        <begin position="248"/>
        <end position="275"/>
    </location>
</feature>
<proteinExistence type="predicted"/>
<evidence type="ECO:0000256" key="8">
    <source>
        <dbReference type="SAM" id="MobiDB-lite"/>
    </source>
</evidence>